<sequence>MLFEIMIEVKFAKQVGEFLQRVDLKHRVKIIENIELATNNMNSNLLKKLNNEIWEFRTRIQGIHYRILCFWDKRDKDNTVIFCSNGFIKKSNKTALSEITKAKKIHSSYFALM</sequence>
<name>A0A1M5Q4N3_FLAJO</name>
<dbReference type="Pfam" id="PF05973">
    <property type="entry name" value="Gp49"/>
    <property type="match status" value="1"/>
</dbReference>
<evidence type="ECO:0000313" key="2">
    <source>
        <dbReference type="Proteomes" id="UP000184112"/>
    </source>
</evidence>
<gene>
    <name evidence="1" type="ORF">SAMN05444388_106178</name>
</gene>
<dbReference type="InterPro" id="IPR035093">
    <property type="entry name" value="RelE/ParE_toxin_dom_sf"/>
</dbReference>
<dbReference type="InterPro" id="IPR009241">
    <property type="entry name" value="HigB-like"/>
</dbReference>
<proteinExistence type="predicted"/>
<dbReference type="EMBL" id="FQWH01000006">
    <property type="protein sequence ID" value="SHH08810.1"/>
    <property type="molecule type" value="Genomic_DNA"/>
</dbReference>
<protein>
    <submittedName>
        <fullName evidence="1">Phage derived protein Gp49-like</fullName>
    </submittedName>
</protein>
<dbReference type="Gene3D" id="3.30.2310.20">
    <property type="entry name" value="RelE-like"/>
    <property type="match status" value="1"/>
</dbReference>
<evidence type="ECO:0000313" key="1">
    <source>
        <dbReference type="EMBL" id="SHH08810.1"/>
    </source>
</evidence>
<organism evidence="1 2">
    <name type="scientific">Flavobacterium johnsoniae</name>
    <name type="common">Cytophaga johnsonae</name>
    <dbReference type="NCBI Taxonomy" id="986"/>
    <lineage>
        <taxon>Bacteria</taxon>
        <taxon>Pseudomonadati</taxon>
        <taxon>Bacteroidota</taxon>
        <taxon>Flavobacteriia</taxon>
        <taxon>Flavobacteriales</taxon>
        <taxon>Flavobacteriaceae</taxon>
        <taxon>Flavobacterium</taxon>
    </lineage>
</organism>
<dbReference type="Proteomes" id="UP000184112">
    <property type="component" value="Unassembled WGS sequence"/>
</dbReference>
<dbReference type="AlphaFoldDB" id="A0A1M5Q4N3"/>
<reference evidence="1 2" key="1">
    <citation type="submission" date="2016-11" db="EMBL/GenBank/DDBJ databases">
        <authorList>
            <person name="Jaros S."/>
            <person name="Januszkiewicz K."/>
            <person name="Wedrychowicz H."/>
        </authorList>
    </citation>
    <scope>NUCLEOTIDE SEQUENCE [LARGE SCALE GENOMIC DNA]</scope>
    <source>
        <strain evidence="1 2">DSM 6792</strain>
    </source>
</reference>
<dbReference type="RefSeq" id="WP_073409919.1">
    <property type="nucleotide sequence ID" value="NZ_FQWH01000006.1"/>
</dbReference>
<dbReference type="SUPFAM" id="SSF143011">
    <property type="entry name" value="RelE-like"/>
    <property type="match status" value="1"/>
</dbReference>
<accession>A0A1M5Q4N3</accession>